<reference evidence="1" key="1">
    <citation type="submission" date="2019-09" db="EMBL/GenBank/DDBJ databases">
        <authorList>
            <person name="Rodrigo-Torres L."/>
            <person name="Arahal R. D."/>
            <person name="Lucena T."/>
        </authorList>
    </citation>
    <scope>NUCLEOTIDE SEQUENCE</scope>
    <source>
        <strain evidence="1">ISS653</strain>
    </source>
</reference>
<name>A0AC61YB72_9FLAO</name>
<comment type="caution">
    <text evidence="1">The sequence shown here is derived from an EMBL/GenBank/DDBJ whole genome shotgun (WGS) entry which is preliminary data.</text>
</comment>
<organism evidence="1 2">
    <name type="scientific">Mesonia oceanica</name>
    <dbReference type="NCBI Taxonomy" id="2687242"/>
    <lineage>
        <taxon>Bacteria</taxon>
        <taxon>Pseudomonadati</taxon>
        <taxon>Bacteroidota</taxon>
        <taxon>Flavobacteriia</taxon>
        <taxon>Flavobacteriales</taxon>
        <taxon>Flavobacteriaceae</taxon>
        <taxon>Mesonia</taxon>
    </lineage>
</organism>
<accession>A0AC61YB72</accession>
<dbReference type="EMBL" id="CABVMM010000012">
    <property type="protein sequence ID" value="VVV01756.1"/>
    <property type="molecule type" value="Genomic_DNA"/>
</dbReference>
<sequence>MKKNYLFLLLIIGVGKLMAQELHPYLQAVTPNSIYVNWKTSSDSESVVEYGLSESDLNVTVTGNTNIFTDAGYPGNYYYHSVKLVNLSPNTRYFYRTKTGSNYSEIASFKTLPNPGEAATEDGHIRFLIMGDNQLKNEPRYDSLVSAAKRKIIQKYGGSPEENIALTFMVGDQVDVGTLDHYDNVHFKKNRKLSKFLSIQTTVGNHETYGTLGMQAYYDHFYLDDFEYQGISSGTENYYVYQAGNVLFISLSSEHTGTSQTAWLQSVINAAEDDSSVDWIFSLSHRPYQAEQYVGDISQWIRNTAVPMLTQTDKFVLHIGAHHHLYHRGQLKDDKVYNIISGGTAWDQYWGMSTEEDFEDVQKTISNWMYQIVDIDVVNGKMDVESYSIGSIFQWKNNQLMDEFHFYKNQAAPEQPTIETQLGSEVSLPLEIQGSDFSTSTGELLNTTEFLIAKDQEFNIIEKDIYRDYENLYGMYEQQSDSTVDINQGVDITKIEFAENEIPNGQYFVKLRYRDRNLAWSPWSETETFTVTGSNYVETAITLDSENLEYALDAPIGVNYLDAPAANTTWIGIYKDENEPGSNSPSELWSYTDGNSSGTITFSQGLSEAGMYYAVIFENDSYSEIAPRQYFYVGQTPELTVSEEEYAEGDPVEISFSNGPQLSNDWIGIYKMGHTPGNIASTAWSYVNGSSQTLTFNNLEKGYYYAEYFIEDGYNSIGNKVFFKVGELVTDLWINESVYDLGEEIVTSWTDAPGIIKDWLGIYHEGDDPNIDPLISYTYFDGQAEGTATLEGEALPTEEGNYFVVMFTNDSYNEVSNRVNFEVVGDLSNSEYKIDHGIKVYPNPANGKSQTMIQSQYPIEKIELFDTTGKLLYATENVNNAKYSMMTQELSSGLYIIKIHSRKLYTVKLVVE</sequence>
<dbReference type="Proteomes" id="UP000356253">
    <property type="component" value="Unassembled WGS sequence"/>
</dbReference>
<evidence type="ECO:0000313" key="2">
    <source>
        <dbReference type="Proteomes" id="UP000356253"/>
    </source>
</evidence>
<evidence type="ECO:0000313" key="1">
    <source>
        <dbReference type="EMBL" id="VVV01756.1"/>
    </source>
</evidence>
<protein>
    <submittedName>
        <fullName evidence="1">Uncharacterized protein</fullName>
    </submittedName>
</protein>
<gene>
    <name evidence="1" type="ORF">FVB9532_03050</name>
</gene>
<keyword evidence="2" id="KW-1185">Reference proteome</keyword>
<proteinExistence type="predicted"/>